<dbReference type="Pfam" id="PF13181">
    <property type="entry name" value="TPR_8"/>
    <property type="match status" value="1"/>
</dbReference>
<dbReference type="InterPro" id="IPR011990">
    <property type="entry name" value="TPR-like_helical_dom_sf"/>
</dbReference>
<dbReference type="PROSITE" id="PS50005">
    <property type="entry name" value="TPR"/>
    <property type="match status" value="4"/>
</dbReference>
<reference evidence="3" key="1">
    <citation type="submission" date="2017-04" db="EMBL/GenBank/DDBJ databases">
        <authorList>
            <person name="Varghese N."/>
            <person name="Submissions S."/>
        </authorList>
    </citation>
    <scope>NUCLEOTIDE SEQUENCE [LARGE SCALE GENOMIC DNA]</scope>
</reference>
<dbReference type="InterPro" id="IPR013360">
    <property type="entry name" value="Pilus_4_PilW"/>
</dbReference>
<keyword evidence="3" id="KW-1185">Reference proteome</keyword>
<dbReference type="RefSeq" id="WP_086433740.1">
    <property type="nucleotide sequence ID" value="NZ_FXWH01000001.1"/>
</dbReference>
<feature type="repeat" description="TPR" evidence="1">
    <location>
        <begin position="107"/>
        <end position="140"/>
    </location>
</feature>
<keyword evidence="1" id="KW-0802">TPR repeat</keyword>
<dbReference type="PROSITE" id="PS51257">
    <property type="entry name" value="PROKAR_LIPOPROTEIN"/>
    <property type="match status" value="1"/>
</dbReference>
<dbReference type="NCBIfam" id="TIGR02521">
    <property type="entry name" value="type_IV_pilW"/>
    <property type="match status" value="1"/>
</dbReference>
<dbReference type="InterPro" id="IPR019734">
    <property type="entry name" value="TPR_rpt"/>
</dbReference>
<dbReference type="Pfam" id="PF13424">
    <property type="entry name" value="TPR_12"/>
    <property type="match status" value="1"/>
</dbReference>
<feature type="repeat" description="TPR" evidence="1">
    <location>
        <begin position="143"/>
        <end position="176"/>
    </location>
</feature>
<feature type="repeat" description="TPR" evidence="1">
    <location>
        <begin position="73"/>
        <end position="106"/>
    </location>
</feature>
<dbReference type="PANTHER" id="PTHR12558">
    <property type="entry name" value="CELL DIVISION CYCLE 16,23,27"/>
    <property type="match status" value="1"/>
</dbReference>
<dbReference type="Pfam" id="PF14559">
    <property type="entry name" value="TPR_19"/>
    <property type="match status" value="1"/>
</dbReference>
<dbReference type="EMBL" id="FXWH01000001">
    <property type="protein sequence ID" value="SMQ61479.1"/>
    <property type="molecule type" value="Genomic_DNA"/>
</dbReference>
<dbReference type="SMART" id="SM00028">
    <property type="entry name" value="TPR"/>
    <property type="match status" value="4"/>
</dbReference>
<organism evidence="2 3">
    <name type="scientific">Pseudidiomarina planktonica</name>
    <dbReference type="NCBI Taxonomy" id="1323738"/>
    <lineage>
        <taxon>Bacteria</taxon>
        <taxon>Pseudomonadati</taxon>
        <taxon>Pseudomonadota</taxon>
        <taxon>Gammaproteobacteria</taxon>
        <taxon>Alteromonadales</taxon>
        <taxon>Idiomarinaceae</taxon>
        <taxon>Pseudidiomarina</taxon>
    </lineage>
</organism>
<dbReference type="SUPFAM" id="SSF81901">
    <property type="entry name" value="HCP-like"/>
    <property type="match status" value="1"/>
</dbReference>
<feature type="repeat" description="TPR" evidence="1">
    <location>
        <begin position="39"/>
        <end position="72"/>
    </location>
</feature>
<dbReference type="Proteomes" id="UP000194450">
    <property type="component" value="Unassembled WGS sequence"/>
</dbReference>
<dbReference type="PANTHER" id="PTHR12558:SF13">
    <property type="entry name" value="CELL DIVISION CYCLE PROTEIN 27 HOMOLOG"/>
    <property type="match status" value="1"/>
</dbReference>
<dbReference type="OrthoDB" id="9814042at2"/>
<dbReference type="Gene3D" id="1.25.40.10">
    <property type="entry name" value="Tetratricopeptide repeat domain"/>
    <property type="match status" value="1"/>
</dbReference>
<gene>
    <name evidence="2" type="ORF">SAMN06297229_0569</name>
</gene>
<dbReference type="AlphaFoldDB" id="A0A1Y6EGG9"/>
<protein>
    <submittedName>
        <fullName evidence="2">Type IV pilus assembly protein PilF</fullName>
    </submittedName>
</protein>
<evidence type="ECO:0000313" key="3">
    <source>
        <dbReference type="Proteomes" id="UP000194450"/>
    </source>
</evidence>
<accession>A0A1Y6EGG9</accession>
<sequence>MKQLLIVLITALLISGCVSQRVVKGEQQPAQKFNAAEAAQVRLALGLEYLNSGDFEQAKFNLEKAHEYAPKSADVQLGLAYYYQRAENLEAAVRHYEQALNLAPNNPDVMNNYGVLLCEAGEYEAADKLFRQALQVNTYFRVGDTYENAANCAYESGNIVQAQQYFEQAINHAPQDSAILERYAGLLLQLERWNQAQDVLRKRARQPQLSAQYLWLEVQLSRALGNPERARQYGEILEQQYPDSTQTQRYQQLTKL</sequence>
<evidence type="ECO:0000256" key="1">
    <source>
        <dbReference type="PROSITE-ProRule" id="PRU00339"/>
    </source>
</evidence>
<name>A0A1Y6EGG9_9GAMM</name>
<evidence type="ECO:0000313" key="2">
    <source>
        <dbReference type="EMBL" id="SMQ61479.1"/>
    </source>
</evidence>
<proteinExistence type="predicted"/>